<dbReference type="InterPro" id="IPR001387">
    <property type="entry name" value="Cro/C1-type_HTH"/>
</dbReference>
<accession>A0AB34QQG2</accession>
<dbReference type="Gene3D" id="1.10.260.40">
    <property type="entry name" value="lambda repressor-like DNA-binding domains"/>
    <property type="match status" value="1"/>
</dbReference>
<dbReference type="PROSITE" id="PS50943">
    <property type="entry name" value="HTH_CROC1"/>
    <property type="match status" value="1"/>
</dbReference>
<organism evidence="3 4">
    <name type="scientific">Bacillus pumilus</name>
    <name type="common">Bacillus mesentericus</name>
    <dbReference type="NCBI Taxonomy" id="1408"/>
    <lineage>
        <taxon>Bacteria</taxon>
        <taxon>Bacillati</taxon>
        <taxon>Bacillota</taxon>
        <taxon>Bacilli</taxon>
        <taxon>Bacillales</taxon>
        <taxon>Bacillaceae</taxon>
        <taxon>Bacillus</taxon>
    </lineage>
</organism>
<dbReference type="PANTHER" id="PTHR46558:SF13">
    <property type="entry name" value="HTH-TYPE TRANSCRIPTIONAL REGULATOR IMMR"/>
    <property type="match status" value="1"/>
</dbReference>
<proteinExistence type="predicted"/>
<dbReference type="InterPro" id="IPR010982">
    <property type="entry name" value="Lambda_DNA-bd_dom_sf"/>
</dbReference>
<dbReference type="SMART" id="SM00530">
    <property type="entry name" value="HTH_XRE"/>
    <property type="match status" value="1"/>
</dbReference>
<name>A0AB34QQG2_BACPU</name>
<evidence type="ECO:0000313" key="3">
    <source>
        <dbReference type="EMBL" id="KIL13573.1"/>
    </source>
</evidence>
<dbReference type="RefSeq" id="WP_041115327.1">
    <property type="nucleotide sequence ID" value="NZ_JAHHYF010000010.1"/>
</dbReference>
<feature type="domain" description="HTH cro/C1-type" evidence="2">
    <location>
        <begin position="7"/>
        <end position="62"/>
    </location>
</feature>
<gene>
    <name evidence="3" type="ORF">B4127_0585</name>
</gene>
<dbReference type="Proteomes" id="UP000031978">
    <property type="component" value="Unassembled WGS sequence"/>
</dbReference>
<dbReference type="CDD" id="cd00093">
    <property type="entry name" value="HTH_XRE"/>
    <property type="match status" value="1"/>
</dbReference>
<dbReference type="GO" id="GO:0003677">
    <property type="term" value="F:DNA binding"/>
    <property type="evidence" value="ECO:0007669"/>
    <property type="project" value="UniProtKB-KW"/>
</dbReference>
<keyword evidence="1" id="KW-0238">DNA-binding</keyword>
<dbReference type="Pfam" id="PF01381">
    <property type="entry name" value="HTH_3"/>
    <property type="match status" value="1"/>
</dbReference>
<reference evidence="3 4" key="1">
    <citation type="submission" date="2014-12" db="EMBL/GenBank/DDBJ databases">
        <title>Draft Genome Sequences of Five Spore-Forming Food Isolates of Bacillus pumilus.</title>
        <authorList>
            <person name="de Jong A."/>
            <person name="van Heel A.J."/>
            <person name="Montalban-Lopez M."/>
            <person name="Krawczyk A.O."/>
            <person name="Berendsen E.M."/>
            <person name="Wells-Bennik M."/>
            <person name="Kuipers O.P."/>
        </authorList>
    </citation>
    <scope>NUCLEOTIDE SEQUENCE [LARGE SCALE GENOMIC DNA]</scope>
    <source>
        <strain evidence="3 4">B4127</strain>
    </source>
</reference>
<dbReference type="SUPFAM" id="SSF47413">
    <property type="entry name" value="lambda repressor-like DNA-binding domains"/>
    <property type="match status" value="1"/>
</dbReference>
<dbReference type="AlphaFoldDB" id="A0AB34QQG2"/>
<dbReference type="EMBL" id="JXCL01000038">
    <property type="protein sequence ID" value="KIL13573.1"/>
    <property type="molecule type" value="Genomic_DNA"/>
</dbReference>
<evidence type="ECO:0000259" key="2">
    <source>
        <dbReference type="PROSITE" id="PS50943"/>
    </source>
</evidence>
<evidence type="ECO:0000313" key="4">
    <source>
        <dbReference type="Proteomes" id="UP000031978"/>
    </source>
</evidence>
<dbReference type="PANTHER" id="PTHR46558">
    <property type="entry name" value="TRACRIPTIONAL REGULATORY PROTEIN-RELATED-RELATED"/>
    <property type="match status" value="1"/>
</dbReference>
<protein>
    <recommendedName>
        <fullName evidence="2">HTH cro/C1-type domain-containing protein</fullName>
    </recommendedName>
</protein>
<sequence>MSLAERLKKARINAGFKTQKDAAQKLNIRQQVLSNYENGRNSPDTEMLRELADLYNVSTDYLLESKRKPSKVEETINDALAELEKEDTLLLMKNADIDEETAKLIKQALINGIRYVDEMTKKKKE</sequence>
<evidence type="ECO:0000256" key="1">
    <source>
        <dbReference type="ARBA" id="ARBA00023125"/>
    </source>
</evidence>
<comment type="caution">
    <text evidence="3">The sequence shown here is derived from an EMBL/GenBank/DDBJ whole genome shotgun (WGS) entry which is preliminary data.</text>
</comment>